<proteinExistence type="predicted"/>
<keyword evidence="3" id="KW-1185">Reference proteome</keyword>
<evidence type="ECO:0000259" key="1">
    <source>
        <dbReference type="SMART" id="SM01342"/>
    </source>
</evidence>
<evidence type="ECO:0000313" key="3">
    <source>
        <dbReference type="Proteomes" id="UP000298138"/>
    </source>
</evidence>
<organism evidence="2 3">
    <name type="scientific">Ascodesmis nigricans</name>
    <dbReference type="NCBI Taxonomy" id="341454"/>
    <lineage>
        <taxon>Eukaryota</taxon>
        <taxon>Fungi</taxon>
        <taxon>Dikarya</taxon>
        <taxon>Ascomycota</taxon>
        <taxon>Pezizomycotina</taxon>
        <taxon>Pezizomycetes</taxon>
        <taxon>Pezizales</taxon>
        <taxon>Ascodesmidaceae</taxon>
        <taxon>Ascodesmis</taxon>
    </lineage>
</organism>
<protein>
    <recommendedName>
        <fullName evidence="1">Telomere-length maintenance and DNA damage repair domain-containing protein</fullName>
    </recommendedName>
</protein>
<dbReference type="InterPro" id="IPR021668">
    <property type="entry name" value="TAN"/>
</dbReference>
<gene>
    <name evidence="2" type="ORF">EX30DRAFT_51230</name>
</gene>
<feature type="domain" description="Telomere-length maintenance and DNA damage repair" evidence="1">
    <location>
        <begin position="1"/>
        <end position="115"/>
    </location>
</feature>
<name>A0A4S2MV72_9PEZI</name>
<dbReference type="EMBL" id="ML220124">
    <property type="protein sequence ID" value="TGZ80461.1"/>
    <property type="molecule type" value="Genomic_DNA"/>
</dbReference>
<evidence type="ECO:0000313" key="2">
    <source>
        <dbReference type="EMBL" id="TGZ80461.1"/>
    </source>
</evidence>
<dbReference type="AlphaFoldDB" id="A0A4S2MV72"/>
<dbReference type="STRING" id="341454.A0A4S2MV72"/>
<dbReference type="Proteomes" id="UP000298138">
    <property type="component" value="Unassembled WGS sequence"/>
</dbReference>
<dbReference type="GO" id="GO:0004674">
    <property type="term" value="F:protein serine/threonine kinase activity"/>
    <property type="evidence" value="ECO:0007669"/>
    <property type="project" value="InterPro"/>
</dbReference>
<dbReference type="Pfam" id="PF11640">
    <property type="entry name" value="TAN"/>
    <property type="match status" value="1"/>
</dbReference>
<dbReference type="InParanoid" id="A0A4S2MV72"/>
<dbReference type="OrthoDB" id="3538254at2759"/>
<reference evidence="2 3" key="1">
    <citation type="submission" date="2019-04" db="EMBL/GenBank/DDBJ databases">
        <title>Comparative genomics and transcriptomics to analyze fruiting body development in filamentous ascomycetes.</title>
        <authorList>
            <consortium name="DOE Joint Genome Institute"/>
            <person name="Lutkenhaus R."/>
            <person name="Traeger S."/>
            <person name="Breuer J."/>
            <person name="Kuo A."/>
            <person name="Lipzen A."/>
            <person name="Pangilinan J."/>
            <person name="Dilworth D."/>
            <person name="Sandor L."/>
            <person name="Poggeler S."/>
            <person name="Barry K."/>
            <person name="Grigoriev I.V."/>
            <person name="Nowrousian M."/>
        </authorList>
    </citation>
    <scope>NUCLEOTIDE SEQUENCE [LARGE SCALE GENOMIC DNA]</scope>
    <source>
        <strain evidence="2 3">CBS 389.68</strain>
    </source>
</reference>
<dbReference type="SMART" id="SM01342">
    <property type="entry name" value="TAN"/>
    <property type="match status" value="1"/>
</dbReference>
<accession>A0A4S2MV72</accession>
<sequence>MSSGDHSLLDLYGKIGSSKLTERANALNDLKHVLSTRRAMSLDAKGWSKMFEVLYKLVNTERSTYLKGNKRKIYAERLAAAGYCLRLAVEAGISKIRSKAFKSLVSHILDTLPNI</sequence>